<evidence type="ECO:0000313" key="2">
    <source>
        <dbReference type="Proteomes" id="UP001590951"/>
    </source>
</evidence>
<dbReference type="EMBL" id="JBHFEH010000039">
    <property type="protein sequence ID" value="KAL2051061.1"/>
    <property type="molecule type" value="Genomic_DNA"/>
</dbReference>
<gene>
    <name evidence="1" type="ORF">ABVK25_008655</name>
</gene>
<dbReference type="Proteomes" id="UP001590951">
    <property type="component" value="Unassembled WGS sequence"/>
</dbReference>
<keyword evidence="2" id="KW-1185">Reference proteome</keyword>
<evidence type="ECO:0000313" key="1">
    <source>
        <dbReference type="EMBL" id="KAL2051061.1"/>
    </source>
</evidence>
<protein>
    <submittedName>
        <fullName evidence="1">Uncharacterized protein</fullName>
    </submittedName>
</protein>
<sequence>MSPADQRYFNFYGHVEKFFFGDGENLFTERAVTAYNYDGHSDRPAKIPKHGGLGFRERAGLFH</sequence>
<organism evidence="1 2">
    <name type="scientific">Lepraria finkii</name>
    <dbReference type="NCBI Taxonomy" id="1340010"/>
    <lineage>
        <taxon>Eukaryota</taxon>
        <taxon>Fungi</taxon>
        <taxon>Dikarya</taxon>
        <taxon>Ascomycota</taxon>
        <taxon>Pezizomycotina</taxon>
        <taxon>Lecanoromycetes</taxon>
        <taxon>OSLEUM clade</taxon>
        <taxon>Lecanoromycetidae</taxon>
        <taxon>Lecanorales</taxon>
        <taxon>Lecanorineae</taxon>
        <taxon>Stereocaulaceae</taxon>
        <taxon>Lepraria</taxon>
    </lineage>
</organism>
<name>A0ABR4B2C8_9LECA</name>
<comment type="caution">
    <text evidence="1">The sequence shown here is derived from an EMBL/GenBank/DDBJ whole genome shotgun (WGS) entry which is preliminary data.</text>
</comment>
<proteinExistence type="predicted"/>
<reference evidence="1 2" key="1">
    <citation type="submission" date="2024-09" db="EMBL/GenBank/DDBJ databases">
        <title>Rethinking Asexuality: The Enigmatic Case of Functional Sexual Genes in Lepraria (Stereocaulaceae).</title>
        <authorList>
            <person name="Doellman M."/>
            <person name="Sun Y."/>
            <person name="Barcenas-Pena A."/>
            <person name="Lumbsch H.T."/>
            <person name="Grewe F."/>
        </authorList>
    </citation>
    <scope>NUCLEOTIDE SEQUENCE [LARGE SCALE GENOMIC DNA]</scope>
    <source>
        <strain evidence="1 2">Grewe 0041</strain>
    </source>
</reference>
<accession>A0ABR4B2C8</accession>